<proteinExistence type="predicted"/>
<dbReference type="PANTHER" id="PTHR43464:SF92">
    <property type="entry name" value="SLR1071 PROTEIN"/>
    <property type="match status" value="1"/>
</dbReference>
<dbReference type="AlphaFoldDB" id="A0A370K6R4"/>
<gene>
    <name evidence="2" type="ORF">DVT68_13020</name>
</gene>
<name>A0A370K6R4_9GAMM</name>
<evidence type="ECO:0000259" key="1">
    <source>
        <dbReference type="Pfam" id="PF13649"/>
    </source>
</evidence>
<dbReference type="Proteomes" id="UP000254711">
    <property type="component" value="Unassembled WGS sequence"/>
</dbReference>
<keyword evidence="3" id="KW-1185">Reference proteome</keyword>
<dbReference type="EMBL" id="QQSY01000003">
    <property type="protein sequence ID" value="RDI98329.1"/>
    <property type="molecule type" value="Genomic_DNA"/>
</dbReference>
<reference evidence="2 3" key="1">
    <citation type="submission" date="2018-07" db="EMBL/GenBank/DDBJ databases">
        <title>Dyella solisilvae sp. nov., isolated from the pine and broad-leaved mixed forest soil.</title>
        <authorList>
            <person name="Gao Z."/>
            <person name="Qiu L."/>
        </authorList>
    </citation>
    <scope>NUCLEOTIDE SEQUENCE [LARGE SCALE GENOMIC DNA]</scope>
    <source>
        <strain evidence="2 3">DHG54</strain>
    </source>
</reference>
<keyword evidence="2" id="KW-0489">Methyltransferase</keyword>
<dbReference type="Pfam" id="PF13649">
    <property type="entry name" value="Methyltransf_25"/>
    <property type="match status" value="1"/>
</dbReference>
<dbReference type="CDD" id="cd02440">
    <property type="entry name" value="AdoMet_MTases"/>
    <property type="match status" value="1"/>
</dbReference>
<dbReference type="GO" id="GO:0032259">
    <property type="term" value="P:methylation"/>
    <property type="evidence" value="ECO:0007669"/>
    <property type="project" value="UniProtKB-KW"/>
</dbReference>
<dbReference type="InterPro" id="IPR029063">
    <property type="entry name" value="SAM-dependent_MTases_sf"/>
</dbReference>
<feature type="domain" description="Methyltransferase" evidence="1">
    <location>
        <begin position="79"/>
        <end position="173"/>
    </location>
</feature>
<dbReference type="GO" id="GO:0008168">
    <property type="term" value="F:methyltransferase activity"/>
    <property type="evidence" value="ECO:0007669"/>
    <property type="project" value="UniProtKB-KW"/>
</dbReference>
<dbReference type="InterPro" id="IPR041698">
    <property type="entry name" value="Methyltransf_25"/>
</dbReference>
<evidence type="ECO:0000313" key="3">
    <source>
        <dbReference type="Proteomes" id="UP000254711"/>
    </source>
</evidence>
<comment type="caution">
    <text evidence="2">The sequence shown here is derived from an EMBL/GenBank/DDBJ whole genome shotgun (WGS) entry which is preliminary data.</text>
</comment>
<dbReference type="OrthoDB" id="529208at2"/>
<dbReference type="Gene3D" id="3.40.50.150">
    <property type="entry name" value="Vaccinia Virus protein VP39"/>
    <property type="match status" value="1"/>
</dbReference>
<sequence length="294" mass="33599">MSGRHGWGMSGQRAVVPMESHRPWMASLDEGQLLDTQRAFDSVAADYDGPRGNNELIQRMRVALWEAVFDRVPVGANLLDLGCGTGIDAIEFARCGYQVAATDWSPQMVGRTRSRAAIAGLESHVTVEHLGIHQLGRLKEQFAGIYSNFGPLNCVPDLPTVAAECARLLRPGGHLVFSVMGRVCPWELLHYLSRGRFRRAIVRGRRGATAVGMNRHTIWTYYYLPREFYRAFADHFVLESHRALCLFLPPPYLVDYYRRHPRWRQWLGWLDDHLGALPLMRDMGDHFLIVMRRR</sequence>
<keyword evidence="2" id="KW-0808">Transferase</keyword>
<organism evidence="2 3">
    <name type="scientific">Dyella solisilvae</name>
    <dbReference type="NCBI Taxonomy" id="1920168"/>
    <lineage>
        <taxon>Bacteria</taxon>
        <taxon>Pseudomonadati</taxon>
        <taxon>Pseudomonadota</taxon>
        <taxon>Gammaproteobacteria</taxon>
        <taxon>Lysobacterales</taxon>
        <taxon>Rhodanobacteraceae</taxon>
        <taxon>Dyella</taxon>
    </lineage>
</organism>
<dbReference type="PANTHER" id="PTHR43464">
    <property type="entry name" value="METHYLTRANSFERASE"/>
    <property type="match status" value="1"/>
</dbReference>
<evidence type="ECO:0000313" key="2">
    <source>
        <dbReference type="EMBL" id="RDI98329.1"/>
    </source>
</evidence>
<dbReference type="SUPFAM" id="SSF53335">
    <property type="entry name" value="S-adenosyl-L-methionine-dependent methyltransferases"/>
    <property type="match status" value="1"/>
</dbReference>
<accession>A0A370K6R4</accession>
<protein>
    <submittedName>
        <fullName evidence="2">Class I SAM-dependent methyltransferase</fullName>
    </submittedName>
</protein>